<gene>
    <name evidence="1" type="ORF">F5147DRAFT_651781</name>
</gene>
<reference evidence="1" key="1">
    <citation type="journal article" date="2020" name="New Phytol.">
        <title>Comparative genomics reveals dynamic genome evolution in host specialist ectomycorrhizal fungi.</title>
        <authorList>
            <person name="Lofgren L.A."/>
            <person name="Nguyen N.H."/>
            <person name="Vilgalys R."/>
            <person name="Ruytinx J."/>
            <person name="Liao H.L."/>
            <person name="Branco S."/>
            <person name="Kuo A."/>
            <person name="LaButti K."/>
            <person name="Lipzen A."/>
            <person name="Andreopoulos W."/>
            <person name="Pangilinan J."/>
            <person name="Riley R."/>
            <person name="Hundley H."/>
            <person name="Na H."/>
            <person name="Barry K."/>
            <person name="Grigoriev I.V."/>
            <person name="Stajich J.E."/>
            <person name="Kennedy P.G."/>
        </authorList>
    </citation>
    <scope>NUCLEOTIDE SEQUENCE</scope>
    <source>
        <strain evidence="1">FC423</strain>
    </source>
</reference>
<organism evidence="1 2">
    <name type="scientific">Suillus discolor</name>
    <dbReference type="NCBI Taxonomy" id="1912936"/>
    <lineage>
        <taxon>Eukaryota</taxon>
        <taxon>Fungi</taxon>
        <taxon>Dikarya</taxon>
        <taxon>Basidiomycota</taxon>
        <taxon>Agaricomycotina</taxon>
        <taxon>Agaricomycetes</taxon>
        <taxon>Agaricomycetidae</taxon>
        <taxon>Boletales</taxon>
        <taxon>Suillineae</taxon>
        <taxon>Suillaceae</taxon>
        <taxon>Suillus</taxon>
    </lineage>
</organism>
<proteinExistence type="predicted"/>
<dbReference type="EMBL" id="JABBWM010000020">
    <property type="protein sequence ID" value="KAG2110597.1"/>
    <property type="molecule type" value="Genomic_DNA"/>
</dbReference>
<sequence>MYDASRCLSSTFLDPIPEYSRDRTLLANAGAESGGTEGSSSKIKPDNAGPSAGLIGNATFQSFDASRALRCRYGQSCYDPHPIRNGTALSPATSTSVTCNPQDDERCTFEGEIDNWINTFQTQAVASAVMCLTFHVPTQIWTGRMWTMACPGLEAQHSSAPDGWCLCCEKIKNRKVWLRNGALIRLDIQREPHEHFKLITESTIRLDVIQTGCHHFAKTLALLSWRAETGSIEIEGKMKPFAQCGNIDHRCYRTGFSNFGYHGT</sequence>
<dbReference type="RefSeq" id="XP_041294187.1">
    <property type="nucleotide sequence ID" value="XM_041433554.1"/>
</dbReference>
<accession>A0A9P7FAL7</accession>
<dbReference type="Proteomes" id="UP000823399">
    <property type="component" value="Unassembled WGS sequence"/>
</dbReference>
<comment type="caution">
    <text evidence="1">The sequence shown here is derived from an EMBL/GenBank/DDBJ whole genome shotgun (WGS) entry which is preliminary data.</text>
</comment>
<evidence type="ECO:0000313" key="1">
    <source>
        <dbReference type="EMBL" id="KAG2110597.1"/>
    </source>
</evidence>
<name>A0A9P7FAL7_9AGAM</name>
<dbReference type="OrthoDB" id="2661187at2759"/>
<evidence type="ECO:0000313" key="2">
    <source>
        <dbReference type="Proteomes" id="UP000823399"/>
    </source>
</evidence>
<dbReference type="GeneID" id="64695813"/>
<dbReference type="AlphaFoldDB" id="A0A9P7FAL7"/>
<keyword evidence="2" id="KW-1185">Reference proteome</keyword>
<protein>
    <submittedName>
        <fullName evidence="1">Uncharacterized protein</fullName>
    </submittedName>
</protein>